<organism evidence="1 2">
    <name type="scientific">Streptosporangium saharense</name>
    <dbReference type="NCBI Taxonomy" id="1706840"/>
    <lineage>
        <taxon>Bacteria</taxon>
        <taxon>Bacillati</taxon>
        <taxon>Actinomycetota</taxon>
        <taxon>Actinomycetes</taxon>
        <taxon>Streptosporangiales</taxon>
        <taxon>Streptosporangiaceae</taxon>
        <taxon>Streptosporangium</taxon>
    </lineage>
</organism>
<dbReference type="Gene3D" id="3.30.1310.10">
    <property type="entry name" value="Nucleoid-associated protein YbaB-like domain"/>
    <property type="match status" value="1"/>
</dbReference>
<dbReference type="InterPro" id="IPR004401">
    <property type="entry name" value="YbaB/EbfC"/>
</dbReference>
<accession>A0A7W7QPH1</accession>
<dbReference type="Proteomes" id="UP000552644">
    <property type="component" value="Unassembled WGS sequence"/>
</dbReference>
<protein>
    <submittedName>
        <fullName evidence="1">DNA-binding protein YbaB</fullName>
    </submittedName>
</protein>
<dbReference type="EMBL" id="JACHJP010000004">
    <property type="protein sequence ID" value="MBB4917379.1"/>
    <property type="molecule type" value="Genomic_DNA"/>
</dbReference>
<comment type="caution">
    <text evidence="1">The sequence shown here is derived from an EMBL/GenBank/DDBJ whole genome shotgun (WGS) entry which is preliminary data.</text>
</comment>
<evidence type="ECO:0000313" key="1">
    <source>
        <dbReference type="EMBL" id="MBB4917379.1"/>
    </source>
</evidence>
<evidence type="ECO:0000313" key="2">
    <source>
        <dbReference type="Proteomes" id="UP000552644"/>
    </source>
</evidence>
<gene>
    <name evidence="1" type="ORF">FHS44_004487</name>
</gene>
<proteinExistence type="predicted"/>
<dbReference type="Pfam" id="PF02575">
    <property type="entry name" value="YbaB_DNA_bd"/>
    <property type="match status" value="1"/>
</dbReference>
<reference evidence="1 2" key="1">
    <citation type="submission" date="2020-08" db="EMBL/GenBank/DDBJ databases">
        <title>Genomic Encyclopedia of Type Strains, Phase III (KMG-III): the genomes of soil and plant-associated and newly described type strains.</title>
        <authorList>
            <person name="Whitman W."/>
        </authorList>
    </citation>
    <scope>NUCLEOTIDE SEQUENCE [LARGE SCALE GENOMIC DNA]</scope>
    <source>
        <strain evidence="1 2">CECT 8840</strain>
    </source>
</reference>
<keyword evidence="2" id="KW-1185">Reference proteome</keyword>
<name>A0A7W7QPH1_9ACTN</name>
<sequence length="126" mass="13868">MYGSHIDPADIREADLAEADARAERVTTWIQETEGALDEVVGEGRGDSGQVTATVTAEGRVLEVVFDSRAMRLGSHVLAEEVRSAVARARLDVTRRIEELMRGEVDGFDLARAAAQFENLLDTPWR</sequence>
<dbReference type="SUPFAM" id="SSF82607">
    <property type="entry name" value="YbaB-like"/>
    <property type="match status" value="1"/>
</dbReference>
<dbReference type="AlphaFoldDB" id="A0A7W7QPH1"/>
<keyword evidence="1" id="KW-0238">DNA-binding</keyword>
<dbReference type="RefSeq" id="WP_184717550.1">
    <property type="nucleotide sequence ID" value="NZ_JACHJP010000004.1"/>
</dbReference>
<dbReference type="GO" id="GO:0003677">
    <property type="term" value="F:DNA binding"/>
    <property type="evidence" value="ECO:0007669"/>
    <property type="project" value="UniProtKB-KW"/>
</dbReference>
<dbReference type="InterPro" id="IPR036894">
    <property type="entry name" value="YbaB-like_sf"/>
</dbReference>